<dbReference type="Proteomes" id="UP000036923">
    <property type="component" value="Unassembled WGS sequence"/>
</dbReference>
<dbReference type="Pfam" id="PF13487">
    <property type="entry name" value="HD_5"/>
    <property type="match status" value="1"/>
</dbReference>
<dbReference type="PANTHER" id="PTHR45228">
    <property type="entry name" value="CYCLIC DI-GMP PHOSPHODIESTERASE TM_0186-RELATED"/>
    <property type="match status" value="1"/>
</dbReference>
<evidence type="ECO:0000313" key="3">
    <source>
        <dbReference type="Proteomes" id="UP000036923"/>
    </source>
</evidence>
<proteinExistence type="predicted"/>
<dbReference type="SMART" id="SM00471">
    <property type="entry name" value="HDc"/>
    <property type="match status" value="1"/>
</dbReference>
<dbReference type="InterPro" id="IPR003607">
    <property type="entry name" value="HD/PDEase_dom"/>
</dbReference>
<dbReference type="PROSITE" id="PS51832">
    <property type="entry name" value="HD_GYP"/>
    <property type="match status" value="1"/>
</dbReference>
<dbReference type="Pfam" id="PF08448">
    <property type="entry name" value="PAS_4"/>
    <property type="match status" value="1"/>
</dbReference>
<dbReference type="Gene3D" id="3.30.450.20">
    <property type="entry name" value="PAS domain"/>
    <property type="match status" value="2"/>
</dbReference>
<dbReference type="SUPFAM" id="SSF109604">
    <property type="entry name" value="HD-domain/PDEase-like"/>
    <property type="match status" value="1"/>
</dbReference>
<dbReference type="RefSeq" id="WP_050753140.1">
    <property type="nucleotide sequence ID" value="NZ_JQKC01000013.1"/>
</dbReference>
<reference evidence="3" key="1">
    <citation type="submission" date="2015-07" db="EMBL/GenBank/DDBJ databases">
        <title>Near-Complete Genome Sequence of the Cellulolytic Bacterium Bacteroides (Pseudobacteroides) cellulosolvens ATCC 35603.</title>
        <authorList>
            <person name="Dassa B."/>
            <person name="Utturkar S.M."/>
            <person name="Klingeman D.M."/>
            <person name="Hurt R.A."/>
            <person name="Keller M."/>
            <person name="Xu J."/>
            <person name="Reddy Y.H.K."/>
            <person name="Borovok I."/>
            <person name="Grinberg I.R."/>
            <person name="Lamed R."/>
            <person name="Zhivin O."/>
            <person name="Bayer E.A."/>
            <person name="Brown S.D."/>
        </authorList>
    </citation>
    <scope>NUCLEOTIDE SEQUENCE [LARGE SCALE GENOMIC DNA]</scope>
    <source>
        <strain evidence="3">DSM 2933</strain>
    </source>
</reference>
<dbReference type="Gene3D" id="1.10.3210.10">
    <property type="entry name" value="Hypothetical protein af1432"/>
    <property type="match status" value="1"/>
</dbReference>
<sequence length="610" mass="71089">MNSVKEKSMEDRIKELEEENRMFRMVLEAIPINLFVKDTYCRYQITSRVCDMINGVERGGIKGKSDFDLQNSNEIAQSFYDDDQRIMATRQGSRTLSPTLCGDTIKYYDIYKEPLINEDREVEGILGLVIAPAEMDIDEKNTEIEEQVEAYYGSQCFMFDYDIKTGNAIILKKMEDFDIGFDGNECFEEFFINSGRIKDRSKQAVSKMFHKIASGETEAVLVLDIMDNNENWHSGFLTLTRIRNSKLNQNRAIGVLLYLNSLDAKQEEMIISINAMKRRMYQIMAEKYDTILYISRKNRMYTCIGKPVGPISNQGNVELLAEYVKEFIHEDDRKIYVDALMSNSEVNRDGQHQLYELRIKVEPGKYRWYEANVYYVESIDGLSEDIILTFYDMDEIIRLKRQQEVRNTNNHLIEVLSSVVESRDVESGNHIHRIKSMTKVLLTSIMEKYQEYGLSEEKIEIMSSAATMHDIGKIAIPDNILLKPGRLTVDEFEIMKEHTIRGCKIINSASVIQDEEYYKYCYDICRHHHERYDGRGYPDRLKGEEISIISQVVSIVDVYDALISKRCYKEAYEEDKVFAMILNGECGVFNPKLIECLIEARTELRKLYWE</sequence>
<dbReference type="InterPro" id="IPR037522">
    <property type="entry name" value="HD_GYP_dom"/>
</dbReference>
<dbReference type="InterPro" id="IPR035965">
    <property type="entry name" value="PAS-like_dom_sf"/>
</dbReference>
<feature type="domain" description="HD-GYP" evidence="1">
    <location>
        <begin position="405"/>
        <end position="610"/>
    </location>
</feature>
<organism evidence="2 3">
    <name type="scientific">Pseudobacteroides cellulosolvens ATCC 35603 = DSM 2933</name>
    <dbReference type="NCBI Taxonomy" id="398512"/>
    <lineage>
        <taxon>Bacteria</taxon>
        <taxon>Bacillati</taxon>
        <taxon>Bacillota</taxon>
        <taxon>Clostridia</taxon>
        <taxon>Eubacteriales</taxon>
        <taxon>Oscillospiraceae</taxon>
        <taxon>Pseudobacteroides</taxon>
    </lineage>
</organism>
<gene>
    <name evidence="2" type="ORF">Bccel_1080</name>
</gene>
<dbReference type="InterPro" id="IPR013656">
    <property type="entry name" value="PAS_4"/>
</dbReference>
<dbReference type="PANTHER" id="PTHR45228:SF8">
    <property type="entry name" value="TWO-COMPONENT RESPONSE REGULATOR-RELATED"/>
    <property type="match status" value="1"/>
</dbReference>
<dbReference type="InterPro" id="IPR052020">
    <property type="entry name" value="Cyclic_di-GMP/3'3'-cGAMP_PDE"/>
</dbReference>
<accession>A0A0L6JJA7</accession>
<protein>
    <submittedName>
        <fullName evidence="2">Metal dependent phosphohydrolase</fullName>
    </submittedName>
</protein>
<dbReference type="GO" id="GO:0016787">
    <property type="term" value="F:hydrolase activity"/>
    <property type="evidence" value="ECO:0007669"/>
    <property type="project" value="UniProtKB-KW"/>
</dbReference>
<dbReference type="PATRIC" id="fig|398512.5.peg.1119"/>
<keyword evidence="2" id="KW-0378">Hydrolase</keyword>
<comment type="caution">
    <text evidence="2">The sequence shown here is derived from an EMBL/GenBank/DDBJ whole genome shotgun (WGS) entry which is preliminary data.</text>
</comment>
<name>A0A0L6JJA7_9FIRM</name>
<evidence type="ECO:0000259" key="1">
    <source>
        <dbReference type="PROSITE" id="PS51832"/>
    </source>
</evidence>
<dbReference type="AlphaFoldDB" id="A0A0L6JJA7"/>
<dbReference type="SUPFAM" id="SSF55785">
    <property type="entry name" value="PYP-like sensor domain (PAS domain)"/>
    <property type="match status" value="2"/>
</dbReference>
<keyword evidence="3" id="KW-1185">Reference proteome</keyword>
<dbReference type="STRING" id="398512.Bccel_1080"/>
<dbReference type="CDD" id="cd00077">
    <property type="entry name" value="HDc"/>
    <property type="match status" value="1"/>
</dbReference>
<dbReference type="EMBL" id="LGTC01000001">
    <property type="protein sequence ID" value="KNY25820.1"/>
    <property type="molecule type" value="Genomic_DNA"/>
</dbReference>
<dbReference type="eggNOG" id="COG3437">
    <property type="taxonomic scope" value="Bacteria"/>
</dbReference>
<evidence type="ECO:0000313" key="2">
    <source>
        <dbReference type="EMBL" id="KNY25820.1"/>
    </source>
</evidence>